<evidence type="ECO:0000313" key="3">
    <source>
        <dbReference type="EMBL" id="MPC21079.1"/>
    </source>
</evidence>
<feature type="region of interest" description="Disordered" evidence="1">
    <location>
        <begin position="125"/>
        <end position="153"/>
    </location>
</feature>
<comment type="caution">
    <text evidence="3">The sequence shown here is derived from an EMBL/GenBank/DDBJ whole genome shotgun (WGS) entry which is preliminary data.</text>
</comment>
<proteinExistence type="predicted"/>
<protein>
    <submittedName>
        <fullName evidence="3">Uncharacterized protein</fullName>
    </submittedName>
</protein>
<feature type="transmembrane region" description="Helical" evidence="2">
    <location>
        <begin position="6"/>
        <end position="26"/>
    </location>
</feature>
<evidence type="ECO:0000256" key="2">
    <source>
        <dbReference type="SAM" id="Phobius"/>
    </source>
</evidence>
<keyword evidence="4" id="KW-1185">Reference proteome</keyword>
<dbReference type="Proteomes" id="UP000324222">
    <property type="component" value="Unassembled WGS sequence"/>
</dbReference>
<evidence type="ECO:0000313" key="4">
    <source>
        <dbReference type="Proteomes" id="UP000324222"/>
    </source>
</evidence>
<keyword evidence="2" id="KW-0472">Membrane</keyword>
<keyword evidence="2" id="KW-1133">Transmembrane helix</keyword>
<name>A0A5B7DJ40_PORTR</name>
<organism evidence="3 4">
    <name type="scientific">Portunus trituberculatus</name>
    <name type="common">Swimming crab</name>
    <name type="synonym">Neptunus trituberculatus</name>
    <dbReference type="NCBI Taxonomy" id="210409"/>
    <lineage>
        <taxon>Eukaryota</taxon>
        <taxon>Metazoa</taxon>
        <taxon>Ecdysozoa</taxon>
        <taxon>Arthropoda</taxon>
        <taxon>Crustacea</taxon>
        <taxon>Multicrustacea</taxon>
        <taxon>Malacostraca</taxon>
        <taxon>Eumalacostraca</taxon>
        <taxon>Eucarida</taxon>
        <taxon>Decapoda</taxon>
        <taxon>Pleocyemata</taxon>
        <taxon>Brachyura</taxon>
        <taxon>Eubrachyura</taxon>
        <taxon>Portunoidea</taxon>
        <taxon>Portunidae</taxon>
        <taxon>Portuninae</taxon>
        <taxon>Portunus</taxon>
    </lineage>
</organism>
<reference evidence="3 4" key="1">
    <citation type="submission" date="2019-05" db="EMBL/GenBank/DDBJ databases">
        <title>Another draft genome of Portunus trituberculatus and its Hox gene families provides insights of decapod evolution.</title>
        <authorList>
            <person name="Jeong J.-H."/>
            <person name="Song I."/>
            <person name="Kim S."/>
            <person name="Choi T."/>
            <person name="Kim D."/>
            <person name="Ryu S."/>
            <person name="Kim W."/>
        </authorList>
    </citation>
    <scope>NUCLEOTIDE SEQUENCE [LARGE SCALE GENOMIC DNA]</scope>
    <source>
        <tissue evidence="3">Muscle</tissue>
    </source>
</reference>
<keyword evidence="2" id="KW-0812">Transmembrane</keyword>
<sequence>MDTHLTISTLTIVYSFIISFLIRRPIHPCRLASHLYPMLYAMLTEYNTLVSIIIIISPFPYGARATSITLHMLRAASPCPAPQPPPPPPLPRHHMLALKHLACYLSKPLKTPVFKWRGTQAAITPRPSLHAQSRNTLDASRRGAPVQASADSV</sequence>
<dbReference type="AlphaFoldDB" id="A0A5B7DJ40"/>
<feature type="transmembrane region" description="Helical" evidence="2">
    <location>
        <begin position="38"/>
        <end position="61"/>
    </location>
</feature>
<evidence type="ECO:0000256" key="1">
    <source>
        <dbReference type="SAM" id="MobiDB-lite"/>
    </source>
</evidence>
<dbReference type="EMBL" id="VSRR010000939">
    <property type="protein sequence ID" value="MPC21079.1"/>
    <property type="molecule type" value="Genomic_DNA"/>
</dbReference>
<gene>
    <name evidence="3" type="ORF">E2C01_014052</name>
</gene>
<accession>A0A5B7DJ40</accession>